<evidence type="ECO:0000313" key="4">
    <source>
        <dbReference type="EMBL" id="TPG16050.1"/>
    </source>
</evidence>
<feature type="transmembrane region" description="Helical" evidence="2">
    <location>
        <begin position="179"/>
        <end position="196"/>
    </location>
</feature>
<dbReference type="PANTHER" id="PTHR23028">
    <property type="entry name" value="ACETYLTRANSFERASE"/>
    <property type="match status" value="1"/>
</dbReference>
<keyword evidence="4" id="KW-0012">Acyltransferase</keyword>
<feature type="transmembrane region" description="Helical" evidence="2">
    <location>
        <begin position="306"/>
        <end position="327"/>
    </location>
</feature>
<feature type="transmembrane region" description="Helical" evidence="2">
    <location>
        <begin position="85"/>
        <end position="104"/>
    </location>
</feature>
<dbReference type="PANTHER" id="PTHR23028:SF53">
    <property type="entry name" value="ACYL_TRANSF_3 DOMAIN-CONTAINING PROTEIN"/>
    <property type="match status" value="1"/>
</dbReference>
<keyword evidence="2" id="KW-0472">Membrane</keyword>
<dbReference type="Proteomes" id="UP000317722">
    <property type="component" value="Unassembled WGS sequence"/>
</dbReference>
<dbReference type="EMBL" id="RCZM01000004">
    <property type="protein sequence ID" value="TPG16050.1"/>
    <property type="molecule type" value="Genomic_DNA"/>
</dbReference>
<name>A0A502CU44_9MICO</name>
<dbReference type="Pfam" id="PF01757">
    <property type="entry name" value="Acyl_transf_3"/>
    <property type="match status" value="1"/>
</dbReference>
<dbReference type="InterPro" id="IPR050879">
    <property type="entry name" value="Acyltransferase_3"/>
</dbReference>
<feature type="transmembrane region" description="Helical" evidence="2">
    <location>
        <begin position="202"/>
        <end position="219"/>
    </location>
</feature>
<gene>
    <name evidence="4" type="ORF">EAH86_12490</name>
</gene>
<feature type="transmembrane region" description="Helical" evidence="2">
    <location>
        <begin position="17"/>
        <end position="34"/>
    </location>
</feature>
<reference evidence="4 5" key="1">
    <citation type="journal article" date="2019" name="Environ. Microbiol.">
        <title>Species interactions and distinct microbial communities in high Arctic permafrost affected cryosols are associated with the CH4 and CO2 gas fluxes.</title>
        <authorList>
            <person name="Altshuler I."/>
            <person name="Hamel J."/>
            <person name="Turney S."/>
            <person name="Magnuson E."/>
            <person name="Levesque R."/>
            <person name="Greer C."/>
            <person name="Whyte L.G."/>
        </authorList>
    </citation>
    <scope>NUCLEOTIDE SEQUENCE [LARGE SCALE GENOMIC DNA]</scope>
    <source>
        <strain evidence="4 5">S9.3A</strain>
    </source>
</reference>
<dbReference type="RefSeq" id="WP_140741180.1">
    <property type="nucleotide sequence ID" value="NZ_RCZM01000004.1"/>
</dbReference>
<feature type="domain" description="Acyltransferase 3" evidence="3">
    <location>
        <begin position="13"/>
        <end position="322"/>
    </location>
</feature>
<evidence type="ECO:0000313" key="5">
    <source>
        <dbReference type="Proteomes" id="UP000317722"/>
    </source>
</evidence>
<protein>
    <submittedName>
        <fullName evidence="4">Acyltransferase</fullName>
    </submittedName>
</protein>
<dbReference type="GO" id="GO:0016020">
    <property type="term" value="C:membrane"/>
    <property type="evidence" value="ECO:0007669"/>
    <property type="project" value="TreeGrafter"/>
</dbReference>
<dbReference type="GO" id="GO:0000271">
    <property type="term" value="P:polysaccharide biosynthetic process"/>
    <property type="evidence" value="ECO:0007669"/>
    <property type="project" value="TreeGrafter"/>
</dbReference>
<evidence type="ECO:0000256" key="1">
    <source>
        <dbReference type="SAM" id="MobiDB-lite"/>
    </source>
</evidence>
<dbReference type="AlphaFoldDB" id="A0A502CU44"/>
<evidence type="ECO:0000256" key="2">
    <source>
        <dbReference type="SAM" id="Phobius"/>
    </source>
</evidence>
<organism evidence="4 5">
    <name type="scientific">Pedococcus bigeumensis</name>
    <dbReference type="NCBI Taxonomy" id="433644"/>
    <lineage>
        <taxon>Bacteria</taxon>
        <taxon>Bacillati</taxon>
        <taxon>Actinomycetota</taxon>
        <taxon>Actinomycetes</taxon>
        <taxon>Micrococcales</taxon>
        <taxon>Intrasporangiaceae</taxon>
        <taxon>Pedococcus</taxon>
    </lineage>
</organism>
<feature type="transmembrane region" description="Helical" evidence="2">
    <location>
        <begin position="46"/>
        <end position="64"/>
    </location>
</feature>
<dbReference type="GO" id="GO:0016747">
    <property type="term" value="F:acyltransferase activity, transferring groups other than amino-acyl groups"/>
    <property type="evidence" value="ECO:0007669"/>
    <property type="project" value="InterPro"/>
</dbReference>
<sequence>MSPAAERLDLRHNSLNAIRLLLATLVMVSHAFPISGLAPEPHLGDIKLGTLAVGGFFTISGYLISHSRLNSSLISYAWRRFLRIFPGYWVALAFTAFVAAWLGGTVRGGWSVSNATTFVLSSADMVGGSSIDDRTLAGAPLTGSWNGSLWTLKWEVLCYIAVGLALGLAILWRRSWVSVAAFVGATAVTLGVHLVGPAAGPIYQATLLVPYFVAGMMLLRLSDRVHLTGKGAVVAAVALLLACLLHVGEPLGPLPLAYLLLYAGAAAPKVFQRVGAPHDFSYGMYLYAFPVQQLLILAGLRDLGLVGFIVASILATTPFAVASWFAVERPAMMAKHLPARWRRGATSAPEAPDARPAPVGAREG</sequence>
<proteinExistence type="predicted"/>
<dbReference type="OrthoDB" id="9796461at2"/>
<feature type="region of interest" description="Disordered" evidence="1">
    <location>
        <begin position="345"/>
        <end position="364"/>
    </location>
</feature>
<feature type="transmembrane region" description="Helical" evidence="2">
    <location>
        <begin position="231"/>
        <end position="248"/>
    </location>
</feature>
<feature type="transmembrane region" description="Helical" evidence="2">
    <location>
        <begin position="154"/>
        <end position="172"/>
    </location>
</feature>
<keyword evidence="2" id="KW-1133">Transmembrane helix</keyword>
<accession>A0A502CU44</accession>
<dbReference type="InterPro" id="IPR002656">
    <property type="entry name" value="Acyl_transf_3_dom"/>
</dbReference>
<keyword evidence="5" id="KW-1185">Reference proteome</keyword>
<comment type="caution">
    <text evidence="4">The sequence shown here is derived from an EMBL/GenBank/DDBJ whole genome shotgun (WGS) entry which is preliminary data.</text>
</comment>
<keyword evidence="2" id="KW-0812">Transmembrane</keyword>
<evidence type="ECO:0000259" key="3">
    <source>
        <dbReference type="Pfam" id="PF01757"/>
    </source>
</evidence>
<keyword evidence="4" id="KW-0808">Transferase</keyword>